<gene>
    <name evidence="2" type="ORF">H4W31_001339</name>
</gene>
<reference evidence="2" key="1">
    <citation type="submission" date="2020-10" db="EMBL/GenBank/DDBJ databases">
        <title>Sequencing the genomes of 1000 actinobacteria strains.</title>
        <authorList>
            <person name="Klenk H.-P."/>
        </authorList>
    </citation>
    <scope>NUCLEOTIDE SEQUENCE</scope>
    <source>
        <strain evidence="2">DSM 46832</strain>
    </source>
</reference>
<dbReference type="EMBL" id="JADBEB010000001">
    <property type="protein sequence ID" value="MBE1485701.1"/>
    <property type="molecule type" value="Genomic_DNA"/>
</dbReference>
<comment type="caution">
    <text evidence="2">The sequence shown here is derived from an EMBL/GenBank/DDBJ whole genome shotgun (WGS) entry which is preliminary data.</text>
</comment>
<dbReference type="Proteomes" id="UP000649753">
    <property type="component" value="Unassembled WGS sequence"/>
</dbReference>
<organism evidence="2 3">
    <name type="scientific">Plantactinospora soyae</name>
    <dbReference type="NCBI Taxonomy" id="1544732"/>
    <lineage>
        <taxon>Bacteria</taxon>
        <taxon>Bacillati</taxon>
        <taxon>Actinomycetota</taxon>
        <taxon>Actinomycetes</taxon>
        <taxon>Micromonosporales</taxon>
        <taxon>Micromonosporaceae</taxon>
        <taxon>Plantactinospora</taxon>
    </lineage>
</organism>
<name>A0A927R586_9ACTN</name>
<sequence length="160" mass="17701">MPELAEIARDVIDANNYLALGTADPAGTPWVSPVFYTPDGYTDFYWVSSPDTQHSRNIAVRPEISIAIYDTHSPIGGAEAVYLRASATEVPDEDVDRLAVLFNSRLPEPKRIGVDELRAPGQFRLYHATVTEHSVLVRGSDPRYGRGADSRMTVNIGDRR</sequence>
<accession>A0A927R586</accession>
<dbReference type="Pfam" id="PF01243">
    <property type="entry name" value="PNPOx_N"/>
    <property type="match status" value="1"/>
</dbReference>
<evidence type="ECO:0000313" key="3">
    <source>
        <dbReference type="Proteomes" id="UP000649753"/>
    </source>
</evidence>
<dbReference type="Gene3D" id="2.30.110.10">
    <property type="entry name" value="Electron Transport, Fmn-binding Protein, Chain A"/>
    <property type="match status" value="1"/>
</dbReference>
<evidence type="ECO:0000313" key="2">
    <source>
        <dbReference type="EMBL" id="MBE1485701.1"/>
    </source>
</evidence>
<dbReference type="InterPro" id="IPR012349">
    <property type="entry name" value="Split_barrel_FMN-bd"/>
</dbReference>
<evidence type="ECO:0000259" key="1">
    <source>
        <dbReference type="Pfam" id="PF01243"/>
    </source>
</evidence>
<dbReference type="RefSeq" id="WP_192765846.1">
    <property type="nucleotide sequence ID" value="NZ_JADBEB010000001.1"/>
</dbReference>
<keyword evidence="3" id="KW-1185">Reference proteome</keyword>
<dbReference type="InterPro" id="IPR011576">
    <property type="entry name" value="Pyridox_Oxase_N"/>
</dbReference>
<feature type="domain" description="Pyridoxamine 5'-phosphate oxidase N-terminal" evidence="1">
    <location>
        <begin position="8"/>
        <end position="131"/>
    </location>
</feature>
<dbReference type="AlphaFoldDB" id="A0A927R586"/>
<protein>
    <submittedName>
        <fullName evidence="2">Nitroimidazol reductase NimA-like FMN-containing flavoprotein (Pyridoxamine 5'-phosphate oxidase superfamily)</fullName>
    </submittedName>
</protein>
<proteinExistence type="predicted"/>
<dbReference type="SUPFAM" id="SSF50475">
    <property type="entry name" value="FMN-binding split barrel"/>
    <property type="match status" value="1"/>
</dbReference>